<keyword evidence="4 7" id="KW-1133">Transmembrane helix</keyword>
<evidence type="ECO:0000256" key="4">
    <source>
        <dbReference type="ARBA" id="ARBA00022989"/>
    </source>
</evidence>
<evidence type="ECO:0000256" key="5">
    <source>
        <dbReference type="ARBA" id="ARBA00023136"/>
    </source>
</evidence>
<accession>A0A9D2LEU7</accession>
<dbReference type="Proteomes" id="UP000823823">
    <property type="component" value="Unassembled WGS sequence"/>
</dbReference>
<dbReference type="AlphaFoldDB" id="A0A9D2LEU7"/>
<dbReference type="InterPro" id="IPR005538">
    <property type="entry name" value="LrgA/CidA"/>
</dbReference>
<dbReference type="EMBL" id="DWZH01000097">
    <property type="protein sequence ID" value="HJB11319.1"/>
    <property type="molecule type" value="Genomic_DNA"/>
</dbReference>
<evidence type="ECO:0000313" key="9">
    <source>
        <dbReference type="Proteomes" id="UP000823823"/>
    </source>
</evidence>
<evidence type="ECO:0000256" key="2">
    <source>
        <dbReference type="ARBA" id="ARBA00022475"/>
    </source>
</evidence>
<comment type="caution">
    <text evidence="8">The sequence shown here is derived from an EMBL/GenBank/DDBJ whole genome shotgun (WGS) entry which is preliminary data.</text>
</comment>
<comment type="subcellular location">
    <subcellularLocation>
        <location evidence="1">Cell membrane</location>
        <topology evidence="1">Multi-pass membrane protein</topology>
    </subcellularLocation>
</comment>
<dbReference type="Pfam" id="PF03788">
    <property type="entry name" value="LrgA"/>
    <property type="match status" value="1"/>
</dbReference>
<dbReference type="GO" id="GO:0005886">
    <property type="term" value="C:plasma membrane"/>
    <property type="evidence" value="ECO:0007669"/>
    <property type="project" value="UniProtKB-SubCell"/>
</dbReference>
<proteinExistence type="predicted"/>
<feature type="transmembrane region" description="Helical" evidence="7">
    <location>
        <begin position="38"/>
        <end position="58"/>
    </location>
</feature>
<reference evidence="8" key="1">
    <citation type="journal article" date="2021" name="PeerJ">
        <title>Extensive microbial diversity within the chicken gut microbiome revealed by metagenomics and culture.</title>
        <authorList>
            <person name="Gilroy R."/>
            <person name="Ravi A."/>
            <person name="Getino M."/>
            <person name="Pursley I."/>
            <person name="Horton D.L."/>
            <person name="Alikhan N.F."/>
            <person name="Baker D."/>
            <person name="Gharbi K."/>
            <person name="Hall N."/>
            <person name="Watson M."/>
            <person name="Adriaenssens E.M."/>
            <person name="Foster-Nyarko E."/>
            <person name="Jarju S."/>
            <person name="Secka A."/>
            <person name="Antonio M."/>
            <person name="Oren A."/>
            <person name="Chaudhuri R.R."/>
            <person name="La Ragione R."/>
            <person name="Hildebrand F."/>
            <person name="Pallen M.J."/>
        </authorList>
    </citation>
    <scope>NUCLEOTIDE SEQUENCE</scope>
    <source>
        <strain evidence="8">ChiHjej13B12-24818</strain>
    </source>
</reference>
<evidence type="ECO:0000256" key="7">
    <source>
        <dbReference type="SAM" id="Phobius"/>
    </source>
</evidence>
<dbReference type="PANTHER" id="PTHR33931:SF2">
    <property type="entry name" value="HOLIN-LIKE PROTEIN CIDA"/>
    <property type="match status" value="1"/>
</dbReference>
<keyword evidence="5 7" id="KW-0472">Membrane</keyword>
<reference evidence="8" key="2">
    <citation type="submission" date="2021-04" db="EMBL/GenBank/DDBJ databases">
        <authorList>
            <person name="Gilroy R."/>
        </authorList>
    </citation>
    <scope>NUCLEOTIDE SEQUENCE</scope>
    <source>
        <strain evidence="8">ChiHjej13B12-24818</strain>
    </source>
</reference>
<gene>
    <name evidence="8" type="ORF">H9786_12465</name>
</gene>
<keyword evidence="3 7" id="KW-0812">Transmembrane</keyword>
<feature type="compositionally biased region" description="Low complexity" evidence="6">
    <location>
        <begin position="161"/>
        <end position="171"/>
    </location>
</feature>
<keyword evidence="2" id="KW-1003">Cell membrane</keyword>
<protein>
    <submittedName>
        <fullName evidence="8">CidA/LrgA family protein</fullName>
    </submittedName>
</protein>
<feature type="transmembrane region" description="Helical" evidence="7">
    <location>
        <begin position="65"/>
        <end position="85"/>
    </location>
</feature>
<feature type="region of interest" description="Disordered" evidence="6">
    <location>
        <begin position="129"/>
        <end position="171"/>
    </location>
</feature>
<feature type="transmembrane region" description="Helical" evidence="7">
    <location>
        <begin position="97"/>
        <end position="120"/>
    </location>
</feature>
<sequence>MTRIASLPPVLLGLVVLLLAQMVGLAAAELTGLPVPGVVIGLVLLVALGLLRPTRAVVRVAEPAAVPLLAHLQLLFVPPGVGIVLEMRSLAQNALPVALAVGGSFVLTLLVAGWLLQALLRWQHRRRGGPGAAAGGPGAVAEGPGAVAGGPDSSSGHDPDGSSLDPGQAPA</sequence>
<feature type="compositionally biased region" description="Low complexity" evidence="6">
    <location>
        <begin position="139"/>
        <end position="154"/>
    </location>
</feature>
<name>A0A9D2LEU7_9MICO</name>
<evidence type="ECO:0000256" key="3">
    <source>
        <dbReference type="ARBA" id="ARBA00022692"/>
    </source>
</evidence>
<organism evidence="8 9">
    <name type="scientific">Candidatus Brachybacterium merdavium</name>
    <dbReference type="NCBI Taxonomy" id="2838513"/>
    <lineage>
        <taxon>Bacteria</taxon>
        <taxon>Bacillati</taxon>
        <taxon>Actinomycetota</taxon>
        <taxon>Actinomycetes</taxon>
        <taxon>Micrococcales</taxon>
        <taxon>Dermabacteraceae</taxon>
        <taxon>Brachybacterium</taxon>
    </lineage>
</organism>
<evidence type="ECO:0000256" key="1">
    <source>
        <dbReference type="ARBA" id="ARBA00004651"/>
    </source>
</evidence>
<evidence type="ECO:0000256" key="6">
    <source>
        <dbReference type="SAM" id="MobiDB-lite"/>
    </source>
</evidence>
<evidence type="ECO:0000313" key="8">
    <source>
        <dbReference type="EMBL" id="HJB11319.1"/>
    </source>
</evidence>
<feature type="compositionally biased region" description="Gly residues" evidence="6">
    <location>
        <begin position="129"/>
        <end position="138"/>
    </location>
</feature>
<dbReference type="PANTHER" id="PTHR33931">
    <property type="entry name" value="HOLIN-LIKE PROTEIN CIDA-RELATED"/>
    <property type="match status" value="1"/>
</dbReference>